<dbReference type="InterPro" id="IPR036663">
    <property type="entry name" value="Fumarylacetoacetase_C_sf"/>
</dbReference>
<proteinExistence type="inferred from homology"/>
<dbReference type="FunFam" id="3.90.850.10:FF:000002">
    <property type="entry name" value="2-hydroxyhepta-2,4-diene-1,7-dioate isomerase"/>
    <property type="match status" value="1"/>
</dbReference>
<dbReference type="PANTHER" id="PTHR42796">
    <property type="entry name" value="FUMARYLACETOACETATE HYDROLASE DOMAIN-CONTAINING PROTEIN 2A-RELATED"/>
    <property type="match status" value="1"/>
</dbReference>
<dbReference type="Gene3D" id="3.90.850.10">
    <property type="entry name" value="Fumarylacetoacetase-like, C-terminal domain"/>
    <property type="match status" value="1"/>
</dbReference>
<accession>A0A402BEX8</accession>
<gene>
    <name evidence="4" type="ORF">KDA_53010</name>
</gene>
<dbReference type="InterPro" id="IPR011234">
    <property type="entry name" value="Fumarylacetoacetase-like_C"/>
</dbReference>
<keyword evidence="5" id="KW-1185">Reference proteome</keyword>
<dbReference type="InterPro" id="IPR051121">
    <property type="entry name" value="FAH"/>
</dbReference>
<dbReference type="GO" id="GO:0016853">
    <property type="term" value="F:isomerase activity"/>
    <property type="evidence" value="ECO:0007669"/>
    <property type="project" value="UniProtKB-ARBA"/>
</dbReference>
<name>A0A402BEX8_9CHLR</name>
<dbReference type="EMBL" id="BIFT01000002">
    <property type="protein sequence ID" value="GCE29817.1"/>
    <property type="molecule type" value="Genomic_DNA"/>
</dbReference>
<keyword evidence="2" id="KW-0479">Metal-binding</keyword>
<protein>
    <recommendedName>
        <fullName evidence="3">Fumarylacetoacetase-like C-terminal domain-containing protein</fullName>
    </recommendedName>
</protein>
<evidence type="ECO:0000313" key="5">
    <source>
        <dbReference type="Proteomes" id="UP000287171"/>
    </source>
</evidence>
<sequence length="279" mass="30490">MRLVRYTHAGQIGIGVKLPAGIAPTGYSDMLTFIQAGETALAEARSAVNRNKVLPDYRELAPVPNPGKILFSGINYRSHLEENPAAILPTYPQFFAKLPSSVIGPGEAIRLPTPESQVDYEVELAVVIGKKTSHITRENALESVFGYTIVNDVSGRDVQFIDNQITTGKGFDTFCPLGPEIVLTDEILDPSQLHVASYVNGERKQYSSTKDMLFTVEELITFLSAHITLYPGDIISTGTPAGVGCFRQPPLYLKKGDVVEVAVEEIGRLINPVEVSWEQ</sequence>
<dbReference type="GO" id="GO:0046872">
    <property type="term" value="F:metal ion binding"/>
    <property type="evidence" value="ECO:0007669"/>
    <property type="project" value="UniProtKB-KW"/>
</dbReference>
<dbReference type="OrthoDB" id="9805307at2"/>
<dbReference type="AlphaFoldDB" id="A0A402BEX8"/>
<dbReference type="PANTHER" id="PTHR42796:SF4">
    <property type="entry name" value="FUMARYLACETOACETATE HYDROLASE DOMAIN-CONTAINING PROTEIN 2A"/>
    <property type="match status" value="1"/>
</dbReference>
<comment type="similarity">
    <text evidence="1">Belongs to the FAH family.</text>
</comment>
<evidence type="ECO:0000259" key="3">
    <source>
        <dbReference type="Pfam" id="PF01557"/>
    </source>
</evidence>
<dbReference type="Proteomes" id="UP000287171">
    <property type="component" value="Unassembled WGS sequence"/>
</dbReference>
<evidence type="ECO:0000256" key="1">
    <source>
        <dbReference type="ARBA" id="ARBA00010211"/>
    </source>
</evidence>
<dbReference type="RefSeq" id="WP_126630012.1">
    <property type="nucleotide sequence ID" value="NZ_BIFT01000002.1"/>
</dbReference>
<feature type="domain" description="Fumarylacetoacetase-like C-terminal" evidence="3">
    <location>
        <begin position="69"/>
        <end position="273"/>
    </location>
</feature>
<reference evidence="5" key="1">
    <citation type="submission" date="2018-12" db="EMBL/GenBank/DDBJ databases">
        <title>Tengunoibacter tsumagoiensis gen. nov., sp. nov., Dictyobacter kobayashii sp. nov., D. alpinus sp. nov., and D. joshuensis sp. nov. and description of Dictyobacteraceae fam. nov. within the order Ktedonobacterales isolated from Tengu-no-mugimeshi.</title>
        <authorList>
            <person name="Wang C.M."/>
            <person name="Zheng Y."/>
            <person name="Sakai Y."/>
            <person name="Toyoda A."/>
            <person name="Minakuchi Y."/>
            <person name="Abe K."/>
            <person name="Yokota A."/>
            <person name="Yabe S."/>
        </authorList>
    </citation>
    <scope>NUCLEOTIDE SEQUENCE [LARGE SCALE GENOMIC DNA]</scope>
    <source>
        <strain evidence="5">Uno16</strain>
    </source>
</reference>
<dbReference type="SUPFAM" id="SSF56529">
    <property type="entry name" value="FAH"/>
    <property type="match status" value="1"/>
</dbReference>
<dbReference type="Pfam" id="PF01557">
    <property type="entry name" value="FAA_hydrolase"/>
    <property type="match status" value="1"/>
</dbReference>
<comment type="caution">
    <text evidence="4">The sequence shown here is derived from an EMBL/GenBank/DDBJ whole genome shotgun (WGS) entry which is preliminary data.</text>
</comment>
<evidence type="ECO:0000256" key="2">
    <source>
        <dbReference type="ARBA" id="ARBA00022723"/>
    </source>
</evidence>
<organism evidence="4 5">
    <name type="scientific">Dictyobacter alpinus</name>
    <dbReference type="NCBI Taxonomy" id="2014873"/>
    <lineage>
        <taxon>Bacteria</taxon>
        <taxon>Bacillati</taxon>
        <taxon>Chloroflexota</taxon>
        <taxon>Ktedonobacteria</taxon>
        <taxon>Ktedonobacterales</taxon>
        <taxon>Dictyobacteraceae</taxon>
        <taxon>Dictyobacter</taxon>
    </lineage>
</organism>
<dbReference type="GO" id="GO:0019752">
    <property type="term" value="P:carboxylic acid metabolic process"/>
    <property type="evidence" value="ECO:0007669"/>
    <property type="project" value="UniProtKB-ARBA"/>
</dbReference>
<evidence type="ECO:0000313" key="4">
    <source>
        <dbReference type="EMBL" id="GCE29817.1"/>
    </source>
</evidence>